<organism evidence="1 2">
    <name type="scientific">Lysinibacillus xylanilyticus</name>
    <dbReference type="NCBI Taxonomy" id="582475"/>
    <lineage>
        <taxon>Bacteria</taxon>
        <taxon>Bacillati</taxon>
        <taxon>Bacillota</taxon>
        <taxon>Bacilli</taxon>
        <taxon>Bacillales</taxon>
        <taxon>Bacillaceae</taxon>
        <taxon>Lysinibacillus</taxon>
    </lineage>
</organism>
<gene>
    <name evidence="1" type="ORF">CWD94_04205</name>
</gene>
<accession>A0A2M9Q9Z5</accession>
<reference evidence="1 2" key="1">
    <citation type="submission" date="2017-11" db="EMBL/GenBank/DDBJ databases">
        <title>Bacterial isolate from king chilli rhizosphere.</title>
        <authorList>
            <person name="Takhelmayum P."/>
            <person name="Sarangthem I."/>
        </authorList>
    </citation>
    <scope>NUCLEOTIDE SEQUENCE [LARGE SCALE GENOMIC DNA]</scope>
    <source>
        <strain evidence="2">t26</strain>
    </source>
</reference>
<sequence length="195" mass="21943">MAISQRVNEHPRVPIGRISLHLQTSLYRKKGGLIEKVREYLKIGETKNVFNVADDFIEIQDGYFIKRVEEPQYTITFGDIIVKGNNVKACSKNGIILRTLKPGIKLKVVSFLSTSSGFTVYGINGNEFVSSDEDIQYVSGKFEFYADANVMVNGQTRKFRKGDILQYQVIEGNSILLLDDIWLDISSLNGTLHGC</sequence>
<dbReference type="RefSeq" id="WP_100542185.1">
    <property type="nucleotide sequence ID" value="NZ_PHQY01000322.1"/>
</dbReference>
<proteinExistence type="predicted"/>
<comment type="caution">
    <text evidence="1">The sequence shown here is derived from an EMBL/GenBank/DDBJ whole genome shotgun (WGS) entry which is preliminary data.</text>
</comment>
<dbReference type="AlphaFoldDB" id="A0A2M9Q9Z5"/>
<dbReference type="EMBL" id="PHQY01000322">
    <property type="protein sequence ID" value="PJO44896.1"/>
    <property type="molecule type" value="Genomic_DNA"/>
</dbReference>
<evidence type="ECO:0000313" key="2">
    <source>
        <dbReference type="Proteomes" id="UP000232101"/>
    </source>
</evidence>
<name>A0A2M9Q9Z5_9BACI</name>
<protein>
    <submittedName>
        <fullName evidence="1">Uncharacterized protein</fullName>
    </submittedName>
</protein>
<dbReference type="Proteomes" id="UP000232101">
    <property type="component" value="Unassembled WGS sequence"/>
</dbReference>
<evidence type="ECO:0000313" key="1">
    <source>
        <dbReference type="EMBL" id="PJO44896.1"/>
    </source>
</evidence>